<accession>A0A0F6YIB2</accession>
<dbReference type="EMBL" id="CP011125">
    <property type="protein sequence ID" value="AKF06797.1"/>
    <property type="molecule type" value="Genomic_DNA"/>
</dbReference>
<gene>
    <name evidence="2" type="ORF">DB32_003946</name>
</gene>
<protein>
    <submittedName>
        <fullName evidence="2">Uncharacterized protein</fullName>
    </submittedName>
</protein>
<proteinExistence type="predicted"/>
<organism evidence="2 3">
    <name type="scientific">Sandaracinus amylolyticus</name>
    <dbReference type="NCBI Taxonomy" id="927083"/>
    <lineage>
        <taxon>Bacteria</taxon>
        <taxon>Pseudomonadati</taxon>
        <taxon>Myxococcota</taxon>
        <taxon>Polyangia</taxon>
        <taxon>Polyangiales</taxon>
        <taxon>Sandaracinaceae</taxon>
        <taxon>Sandaracinus</taxon>
    </lineage>
</organism>
<dbReference type="AlphaFoldDB" id="A0A0F6YIB2"/>
<evidence type="ECO:0000313" key="3">
    <source>
        <dbReference type="Proteomes" id="UP000034883"/>
    </source>
</evidence>
<evidence type="ECO:0000256" key="1">
    <source>
        <dbReference type="SAM" id="MobiDB-lite"/>
    </source>
</evidence>
<dbReference type="Proteomes" id="UP000034883">
    <property type="component" value="Chromosome"/>
</dbReference>
<sequence length="96" mass="10545">MARIAVLLEGEIPRVVTTIAPGADLAKLARELLHSRPNGTRVVLRNAWGEPVLEWTRAPDGTIDEHYRAAAVITAPSSPPASWLHDDEIGEREDEE</sequence>
<name>A0A0F6YIB2_9BACT</name>
<dbReference type="STRING" id="927083.DB32_003946"/>
<keyword evidence="3" id="KW-1185">Reference proteome</keyword>
<evidence type="ECO:0000313" key="2">
    <source>
        <dbReference type="EMBL" id="AKF06797.1"/>
    </source>
</evidence>
<feature type="region of interest" description="Disordered" evidence="1">
    <location>
        <begin position="77"/>
        <end position="96"/>
    </location>
</feature>
<reference evidence="2 3" key="1">
    <citation type="submission" date="2015-03" db="EMBL/GenBank/DDBJ databases">
        <title>Genome assembly of Sandaracinus amylolyticus DSM 53668.</title>
        <authorList>
            <person name="Sharma G."/>
            <person name="Subramanian S."/>
        </authorList>
    </citation>
    <scope>NUCLEOTIDE SEQUENCE [LARGE SCALE GENOMIC DNA]</scope>
    <source>
        <strain evidence="2 3">DSM 53668</strain>
    </source>
</reference>
<dbReference type="KEGG" id="samy:DB32_003946"/>